<dbReference type="KEGG" id="noj:EJ995_00165"/>
<dbReference type="GO" id="GO:0046872">
    <property type="term" value="F:metal ion binding"/>
    <property type="evidence" value="ECO:0007669"/>
    <property type="project" value="InterPro"/>
</dbReference>
<dbReference type="SUPFAM" id="SSF52768">
    <property type="entry name" value="Arginase/deacetylase"/>
    <property type="match status" value="1"/>
</dbReference>
<evidence type="ECO:0000313" key="3">
    <source>
        <dbReference type="Proteomes" id="UP000279600"/>
    </source>
</evidence>
<dbReference type="InterPro" id="IPR006035">
    <property type="entry name" value="Ureohydrolase"/>
</dbReference>
<sequence length="386" mass="43720">MALEYLTPISDTAVAHAKMQDQQALGNNILLHSNQDGLPDLDQIDIAIIVVLENRNDLNAMSPLSSVDAVRTAFYELFPGNWPTRIVDLGNVLPGESVTDTYFVVQKITEFLIDQDIIPVIIGGSQDLMYPMYRSFDSIKSMINVVNVDNCFDLGNIEESITSRSYIGKMVANEPYNLFNYSNLGFQTYYNSQDEIDLLERMYFDAIRLGELDADIKLAEPILRDADLIGFDLKSVKAADLQNPNGEPNGFSSAQLCSLSRYSGLSDRLKAVGFFELFDGISLAGSKVIAQALWYFIEGYSYRSGEYPIDINRGFKKYKVPVDDQTLIFYESSKTGRWWIELPFISNLNNKLKQYTLLPCDKNDYLMAADQILPKRWLKARQKNEV</sequence>
<protein>
    <submittedName>
        <fullName evidence="2">Arginase</fullName>
    </submittedName>
</protein>
<dbReference type="Proteomes" id="UP000279600">
    <property type="component" value="Chromosome"/>
</dbReference>
<dbReference type="GO" id="GO:0016813">
    <property type="term" value="F:hydrolase activity, acting on carbon-nitrogen (but not peptide) bonds, in linear amidines"/>
    <property type="evidence" value="ECO:0007669"/>
    <property type="project" value="UniProtKB-ARBA"/>
</dbReference>
<name>A0A3S9MU77_9FLAO</name>
<reference evidence="2 3" key="1">
    <citation type="submission" date="2018-12" db="EMBL/GenBank/DDBJ databases">
        <title>Complete genome of Nonlabens sp. MJ115.</title>
        <authorList>
            <person name="Choi H.S."/>
            <person name="Jung J."/>
        </authorList>
    </citation>
    <scope>NUCLEOTIDE SEQUENCE [LARGE SCALE GENOMIC DNA]</scope>
    <source>
        <strain evidence="2 3">MJ115</strain>
    </source>
</reference>
<dbReference type="OrthoDB" id="931936at2"/>
<dbReference type="CDD" id="cd09988">
    <property type="entry name" value="Formimidoylglutamase"/>
    <property type="match status" value="1"/>
</dbReference>
<dbReference type="InterPro" id="IPR023696">
    <property type="entry name" value="Ureohydrolase_dom_sf"/>
</dbReference>
<dbReference type="AlphaFoldDB" id="A0A3S9MU77"/>
<organism evidence="2 3">
    <name type="scientific">Nonlabens ponticola</name>
    <dbReference type="NCBI Taxonomy" id="2496866"/>
    <lineage>
        <taxon>Bacteria</taxon>
        <taxon>Pseudomonadati</taxon>
        <taxon>Bacteroidota</taxon>
        <taxon>Flavobacteriia</taxon>
        <taxon>Flavobacteriales</taxon>
        <taxon>Flavobacteriaceae</taxon>
        <taxon>Nonlabens</taxon>
    </lineage>
</organism>
<dbReference type="Gene3D" id="3.40.800.10">
    <property type="entry name" value="Ureohydrolase domain"/>
    <property type="match status" value="1"/>
</dbReference>
<dbReference type="EMBL" id="CP034549">
    <property type="protein sequence ID" value="AZQ42728.1"/>
    <property type="molecule type" value="Genomic_DNA"/>
</dbReference>
<gene>
    <name evidence="2" type="ORF">EJ995_00165</name>
</gene>
<comment type="similarity">
    <text evidence="1">Belongs to the arginase family.</text>
</comment>
<accession>A0A3S9MU77</accession>
<keyword evidence="3" id="KW-1185">Reference proteome</keyword>
<proteinExistence type="inferred from homology"/>
<dbReference type="RefSeq" id="WP_126444448.1">
    <property type="nucleotide sequence ID" value="NZ_CP034549.1"/>
</dbReference>
<dbReference type="PROSITE" id="PS51409">
    <property type="entry name" value="ARGINASE_2"/>
    <property type="match status" value="1"/>
</dbReference>
<evidence type="ECO:0000313" key="2">
    <source>
        <dbReference type="EMBL" id="AZQ42728.1"/>
    </source>
</evidence>
<evidence type="ECO:0000256" key="1">
    <source>
        <dbReference type="PROSITE-ProRule" id="PRU00742"/>
    </source>
</evidence>